<gene>
    <name evidence="1" type="ORF">KCG35_15040</name>
</gene>
<comment type="caution">
    <text evidence="1">The sequence shown here is derived from an EMBL/GenBank/DDBJ whole genome shotgun (WGS) entry which is preliminary data.</text>
</comment>
<evidence type="ECO:0000313" key="1">
    <source>
        <dbReference type="EMBL" id="MBU2712380.1"/>
    </source>
</evidence>
<evidence type="ECO:0000313" key="2">
    <source>
        <dbReference type="Proteomes" id="UP000690515"/>
    </source>
</evidence>
<accession>A0ABS5ZGJ9</accession>
<proteinExistence type="predicted"/>
<name>A0ABS5ZGJ9_9GAMM</name>
<dbReference type="Proteomes" id="UP000690515">
    <property type="component" value="Unassembled WGS sequence"/>
</dbReference>
<protein>
    <submittedName>
        <fullName evidence="1">Uncharacterized protein</fullName>
    </submittedName>
</protein>
<dbReference type="EMBL" id="JAGSOY010000036">
    <property type="protein sequence ID" value="MBU2712380.1"/>
    <property type="molecule type" value="Genomic_DNA"/>
</dbReference>
<keyword evidence="2" id="KW-1185">Reference proteome</keyword>
<reference evidence="1 2" key="1">
    <citation type="submission" date="2021-04" db="EMBL/GenBank/DDBJ databases">
        <authorList>
            <person name="Pira H."/>
            <person name="Risdian C."/>
            <person name="Wink J."/>
        </authorList>
    </citation>
    <scope>NUCLEOTIDE SEQUENCE [LARGE SCALE GENOMIC DNA]</scope>
    <source>
        <strain evidence="1 2">WH53</strain>
    </source>
</reference>
<sequence>MTVQAHSTEVVLSPTKVTATEFELVLARQHGNAVLTINAEGYAEGITGAHIVAVDLNAKVPVFKVIAHTTPAIGYFPYTAKNSFEGVNPDLQEIAIQTSVGITKYKVTHLLSNNETQTVPASVKALNENQVVGYAYNQSNLDLAFSNAVNQLYNKFSGHISAKVVDSGFIAVGSPVGIAYTYVVAEQQQ</sequence>
<organism evidence="1 2">
    <name type="scientific">Zooshikella harenae</name>
    <dbReference type="NCBI Taxonomy" id="2827238"/>
    <lineage>
        <taxon>Bacteria</taxon>
        <taxon>Pseudomonadati</taxon>
        <taxon>Pseudomonadota</taxon>
        <taxon>Gammaproteobacteria</taxon>
        <taxon>Oceanospirillales</taxon>
        <taxon>Zooshikellaceae</taxon>
        <taxon>Zooshikella</taxon>
    </lineage>
</organism>
<dbReference type="RefSeq" id="WP_215820603.1">
    <property type="nucleotide sequence ID" value="NZ_JAGSOY010000036.1"/>
</dbReference>